<dbReference type="Proteomes" id="UP000054279">
    <property type="component" value="Unassembled WGS sequence"/>
</dbReference>
<gene>
    <name evidence="1" type="ORF">M422DRAFT_252965</name>
</gene>
<proteinExistence type="predicted"/>
<evidence type="ECO:0000313" key="2">
    <source>
        <dbReference type="Proteomes" id="UP000054279"/>
    </source>
</evidence>
<sequence length="117" mass="12697">MTSRIYHRRPSRGSGIRNFNRNLSFLKPTIPDDLQILPNAELPMLAASLSTLTPMPSSSLTSTSKLNCLSASPFNTIKTKGKGFPLIKGAQEGQPSAPFIVSDEEDVLSPVLKCHNT</sequence>
<dbReference type="HOGENOM" id="CLU_2086322_0_0_1"/>
<dbReference type="AlphaFoldDB" id="A0A0C9VXR5"/>
<name>A0A0C9VXR5_SPHS4</name>
<dbReference type="EMBL" id="KN837121">
    <property type="protein sequence ID" value="KIJ43720.1"/>
    <property type="molecule type" value="Genomic_DNA"/>
</dbReference>
<organism evidence="1 2">
    <name type="scientific">Sphaerobolus stellatus (strain SS14)</name>
    <dbReference type="NCBI Taxonomy" id="990650"/>
    <lineage>
        <taxon>Eukaryota</taxon>
        <taxon>Fungi</taxon>
        <taxon>Dikarya</taxon>
        <taxon>Basidiomycota</taxon>
        <taxon>Agaricomycotina</taxon>
        <taxon>Agaricomycetes</taxon>
        <taxon>Phallomycetidae</taxon>
        <taxon>Geastrales</taxon>
        <taxon>Sphaerobolaceae</taxon>
        <taxon>Sphaerobolus</taxon>
    </lineage>
</organism>
<reference evidence="1 2" key="1">
    <citation type="submission" date="2014-06" db="EMBL/GenBank/DDBJ databases">
        <title>Evolutionary Origins and Diversification of the Mycorrhizal Mutualists.</title>
        <authorList>
            <consortium name="DOE Joint Genome Institute"/>
            <consortium name="Mycorrhizal Genomics Consortium"/>
            <person name="Kohler A."/>
            <person name="Kuo A."/>
            <person name="Nagy L.G."/>
            <person name="Floudas D."/>
            <person name="Copeland A."/>
            <person name="Barry K.W."/>
            <person name="Cichocki N."/>
            <person name="Veneault-Fourrey C."/>
            <person name="LaButti K."/>
            <person name="Lindquist E.A."/>
            <person name="Lipzen A."/>
            <person name="Lundell T."/>
            <person name="Morin E."/>
            <person name="Murat C."/>
            <person name="Riley R."/>
            <person name="Ohm R."/>
            <person name="Sun H."/>
            <person name="Tunlid A."/>
            <person name="Henrissat B."/>
            <person name="Grigoriev I.V."/>
            <person name="Hibbett D.S."/>
            <person name="Martin F."/>
        </authorList>
    </citation>
    <scope>NUCLEOTIDE SEQUENCE [LARGE SCALE GENOMIC DNA]</scope>
    <source>
        <strain evidence="1 2">SS14</strain>
    </source>
</reference>
<evidence type="ECO:0000313" key="1">
    <source>
        <dbReference type="EMBL" id="KIJ43720.1"/>
    </source>
</evidence>
<protein>
    <submittedName>
        <fullName evidence="1">Uncharacterized protein</fullName>
    </submittedName>
</protein>
<accession>A0A0C9VXR5</accession>
<keyword evidence="2" id="KW-1185">Reference proteome</keyword>